<dbReference type="InterPro" id="IPR011990">
    <property type="entry name" value="TPR-like_helical_dom_sf"/>
</dbReference>
<organism evidence="1 2">
    <name type="scientific">Winogradskyella arenosi</name>
    <dbReference type="NCBI Taxonomy" id="533325"/>
    <lineage>
        <taxon>Bacteria</taxon>
        <taxon>Pseudomonadati</taxon>
        <taxon>Bacteroidota</taxon>
        <taxon>Flavobacteriia</taxon>
        <taxon>Flavobacteriales</taxon>
        <taxon>Flavobacteriaceae</taxon>
        <taxon>Winogradskyella</taxon>
    </lineage>
</organism>
<dbReference type="InterPro" id="IPR019734">
    <property type="entry name" value="TPR_rpt"/>
</dbReference>
<dbReference type="EMBL" id="QPJO01000002">
    <property type="protein sequence ID" value="RCW92442.1"/>
    <property type="molecule type" value="Genomic_DNA"/>
</dbReference>
<evidence type="ECO:0000313" key="1">
    <source>
        <dbReference type="EMBL" id="RCW92442.1"/>
    </source>
</evidence>
<accession>A0A368ZG36</accession>
<gene>
    <name evidence="1" type="ORF">DFQ08_102467</name>
</gene>
<dbReference type="Proteomes" id="UP000253436">
    <property type="component" value="Unassembled WGS sequence"/>
</dbReference>
<dbReference type="AlphaFoldDB" id="A0A368ZG36"/>
<dbReference type="SUPFAM" id="SSF48452">
    <property type="entry name" value="TPR-like"/>
    <property type="match status" value="2"/>
</dbReference>
<name>A0A368ZG36_9FLAO</name>
<keyword evidence="2" id="KW-1185">Reference proteome</keyword>
<sequence length="747" mass="88063">MIISSNDIISYIEHAETHYKNNQYQALKSVIGDIQEYVTLLSEPEDFARYYRIYMLYLGVYEDMNMPVLKSYLQGLIDYGQVQASDFEYVCSFYEECEQSVYEDALVRYPYNDTIQLHYAFKLQKEGRYQDAILVLKYLLECYPALTEARFLLWDIQAAQLEHICDSDEEADCYELLDLASATHNKSVLKGLQLDERLDLPSQTLANMHVAMWENKSIDNKALWNSEWKHLEITDRTRMLLVDYFQSFMRYDMVAQIIKDPGEPQLPEEDYSNFEEFKIYMQDFANSGWQLAQHYYLRYGDSAYYHTKDRNVLNQCVQQGLTLNPKNPNLFVLKARAFFLVKNYKQTGEAYHQAFRNGLRMSEYLFYLLEVNSRIESWQGILDIVEQFHRRQPATLKTLFFKARALVKLSRFDEALVVLNEALEDFPLPSHSYAPWLYNLRMIIHMNNQNYTAFFEDMQSEINYYKIGDIDYCSTMNLCVEALLEMNDYKECHKYAIYNHEQGQLAPELYPIFKWICYYDYLPKPDDLAPASEDDLVKNPTTFIEFRNNGLIYWILNNFDAAIGNLSQAAHMANNKAFYLKMVASCAEDSFNNAEALSAYKTAKEQAPEASDYKTLFKLYNFYKEENEPKKALETLQHSIQSYPDYTFFDFPRDEYNMMLRSHKLLSQQLEDVDGFTKYSAMFLSKDQPSVQALYDQLTHIKTHFASDEFLLHNILEEISQRDEDFDEAHSEMLKAVKTKIRANYFV</sequence>
<dbReference type="Gene3D" id="1.25.40.10">
    <property type="entry name" value="Tetratricopeptide repeat domain"/>
    <property type="match status" value="2"/>
</dbReference>
<dbReference type="SMART" id="SM00028">
    <property type="entry name" value="TPR"/>
    <property type="match status" value="4"/>
</dbReference>
<proteinExistence type="predicted"/>
<protein>
    <recommendedName>
        <fullName evidence="3">Tetratricopeptide repeat protein</fullName>
    </recommendedName>
</protein>
<reference evidence="1 2" key="1">
    <citation type="submission" date="2018-07" db="EMBL/GenBank/DDBJ databases">
        <title>Genomic Encyclopedia of Type Strains, Phase III (KMG-III): the genomes of soil and plant-associated and newly described type strains.</title>
        <authorList>
            <person name="Whitman W."/>
        </authorList>
    </citation>
    <scope>NUCLEOTIDE SEQUENCE [LARGE SCALE GENOMIC DNA]</scope>
    <source>
        <strain evidence="1 2">CECT 7958</strain>
    </source>
</reference>
<evidence type="ECO:0000313" key="2">
    <source>
        <dbReference type="Proteomes" id="UP000253436"/>
    </source>
</evidence>
<dbReference type="OrthoDB" id="1168248at2"/>
<comment type="caution">
    <text evidence="1">The sequence shown here is derived from an EMBL/GenBank/DDBJ whole genome shotgun (WGS) entry which is preliminary data.</text>
</comment>
<evidence type="ECO:0008006" key="3">
    <source>
        <dbReference type="Google" id="ProtNLM"/>
    </source>
</evidence>
<dbReference type="RefSeq" id="WP_114309104.1">
    <property type="nucleotide sequence ID" value="NZ_QPJO01000002.1"/>
</dbReference>